<accession>A0A7X2MXM2</accession>
<dbReference type="InterPro" id="IPR001296">
    <property type="entry name" value="Glyco_trans_1"/>
</dbReference>
<evidence type="ECO:0000313" key="5">
    <source>
        <dbReference type="Proteomes" id="UP000460287"/>
    </source>
</evidence>
<keyword evidence="1 4" id="KW-0808">Transferase</keyword>
<dbReference type="PANTHER" id="PTHR46401:SF2">
    <property type="entry name" value="GLYCOSYLTRANSFERASE WBBK-RELATED"/>
    <property type="match status" value="1"/>
</dbReference>
<evidence type="ECO:0000259" key="3">
    <source>
        <dbReference type="Pfam" id="PF13439"/>
    </source>
</evidence>
<dbReference type="Gene3D" id="3.40.50.2000">
    <property type="entry name" value="Glycogen Phosphorylase B"/>
    <property type="match status" value="2"/>
</dbReference>
<protein>
    <submittedName>
        <fullName evidence="4">Glycosyltransferase family 4 protein</fullName>
    </submittedName>
</protein>
<dbReference type="RefSeq" id="WP_154530818.1">
    <property type="nucleotide sequence ID" value="NZ_VULX01000005.1"/>
</dbReference>
<proteinExistence type="predicted"/>
<dbReference type="CDD" id="cd03809">
    <property type="entry name" value="GT4_MtfB-like"/>
    <property type="match status" value="1"/>
</dbReference>
<dbReference type="EMBL" id="VULX01000005">
    <property type="protein sequence ID" value="MSR90942.1"/>
    <property type="molecule type" value="Genomic_DNA"/>
</dbReference>
<feature type="domain" description="Glycosyl transferase family 1" evidence="2">
    <location>
        <begin position="194"/>
        <end position="348"/>
    </location>
</feature>
<keyword evidence="5" id="KW-1185">Reference proteome</keyword>
<evidence type="ECO:0000313" key="4">
    <source>
        <dbReference type="EMBL" id="MSR90942.1"/>
    </source>
</evidence>
<dbReference type="GO" id="GO:0009103">
    <property type="term" value="P:lipopolysaccharide biosynthetic process"/>
    <property type="evidence" value="ECO:0007669"/>
    <property type="project" value="TreeGrafter"/>
</dbReference>
<organism evidence="4 5">
    <name type="scientific">Inconstantimicrobium porci</name>
    <dbReference type="NCBI Taxonomy" id="2652291"/>
    <lineage>
        <taxon>Bacteria</taxon>
        <taxon>Bacillati</taxon>
        <taxon>Bacillota</taxon>
        <taxon>Clostridia</taxon>
        <taxon>Eubacteriales</taxon>
        <taxon>Clostridiaceae</taxon>
        <taxon>Inconstantimicrobium</taxon>
    </lineage>
</organism>
<comment type="caution">
    <text evidence="4">The sequence shown here is derived from an EMBL/GenBank/DDBJ whole genome shotgun (WGS) entry which is preliminary data.</text>
</comment>
<dbReference type="InterPro" id="IPR028098">
    <property type="entry name" value="Glyco_trans_4-like_N"/>
</dbReference>
<dbReference type="AlphaFoldDB" id="A0A7X2MXM2"/>
<dbReference type="Proteomes" id="UP000460287">
    <property type="component" value="Unassembled WGS sequence"/>
</dbReference>
<evidence type="ECO:0000259" key="2">
    <source>
        <dbReference type="Pfam" id="PF00534"/>
    </source>
</evidence>
<evidence type="ECO:0000256" key="1">
    <source>
        <dbReference type="ARBA" id="ARBA00022679"/>
    </source>
</evidence>
<dbReference type="Pfam" id="PF13439">
    <property type="entry name" value="Glyco_transf_4"/>
    <property type="match status" value="1"/>
</dbReference>
<name>A0A7X2MXM2_9CLOT</name>
<dbReference type="GO" id="GO:0016757">
    <property type="term" value="F:glycosyltransferase activity"/>
    <property type="evidence" value="ECO:0007669"/>
    <property type="project" value="InterPro"/>
</dbReference>
<dbReference type="Pfam" id="PF00534">
    <property type="entry name" value="Glycos_transf_1"/>
    <property type="match status" value="1"/>
</dbReference>
<dbReference type="SUPFAM" id="SSF53756">
    <property type="entry name" value="UDP-Glycosyltransferase/glycogen phosphorylase"/>
    <property type="match status" value="1"/>
</dbReference>
<dbReference type="FunFam" id="3.40.50.2000:FF:000119">
    <property type="entry name" value="Glycosyl transferase group 1"/>
    <property type="match status" value="1"/>
</dbReference>
<gene>
    <name evidence="4" type="ORF">FYJ33_05850</name>
</gene>
<reference evidence="4 5" key="1">
    <citation type="submission" date="2019-08" db="EMBL/GenBank/DDBJ databases">
        <title>In-depth cultivation of the pig gut microbiome towards novel bacterial diversity and tailored functional studies.</title>
        <authorList>
            <person name="Wylensek D."/>
            <person name="Hitch T.C.A."/>
            <person name="Clavel T."/>
        </authorList>
    </citation>
    <scope>NUCLEOTIDE SEQUENCE [LARGE SCALE GENOMIC DNA]</scope>
    <source>
        <strain evidence="4 5">WCA-383-APC-5B</strain>
    </source>
</reference>
<dbReference type="PANTHER" id="PTHR46401">
    <property type="entry name" value="GLYCOSYLTRANSFERASE WBBK-RELATED"/>
    <property type="match status" value="1"/>
</dbReference>
<sequence>MNIAIDGRAAKWYRGTGIGTYTYQIINNLNQIDFLNKYQVFLPEDVRFDYKFRNNFSQMKSAEECNSNFWEEVKIPNILHDEDIDIYHVPQNGVGLSNYIQCKKIITLHDIIPLRMPETCSDRYLKIFNNIMPEIIKNCDGIITVSNFSKEDIAKEFNYPKNKIFVTYLASEDCYRPLEKEHCKSAIKDRYSIDSDFILYVGGFSPRKNILSLINAFSLLKSKYKKDIKLVIAGKKGISYSIYKKRVSDLNLDSSVIFPGFIRMEDMPSLYNCAKLFVYPSFYEGFGLPPLEAMACGTPVIASNTSSLPEILKDSAVLLNPNDTDKLYESMCTVLEDCSLRERLIEKGLQHSLKYNWKKTAYDTIEAYKNTLAR</sequence>
<feature type="domain" description="Glycosyltransferase subfamily 4-like N-terminal" evidence="3">
    <location>
        <begin position="17"/>
        <end position="168"/>
    </location>
</feature>